<evidence type="ECO:0000256" key="1">
    <source>
        <dbReference type="SAM" id="MobiDB-lite"/>
    </source>
</evidence>
<dbReference type="GeneID" id="54289537"/>
<organism evidence="2 3">
    <name type="scientific">Aaosphaeria arxii CBS 175.79</name>
    <dbReference type="NCBI Taxonomy" id="1450172"/>
    <lineage>
        <taxon>Eukaryota</taxon>
        <taxon>Fungi</taxon>
        <taxon>Dikarya</taxon>
        <taxon>Ascomycota</taxon>
        <taxon>Pezizomycotina</taxon>
        <taxon>Dothideomycetes</taxon>
        <taxon>Pleosporomycetidae</taxon>
        <taxon>Pleosporales</taxon>
        <taxon>Pleosporales incertae sedis</taxon>
        <taxon>Aaosphaeria</taxon>
    </lineage>
</organism>
<feature type="compositionally biased region" description="Polar residues" evidence="1">
    <location>
        <begin position="92"/>
        <end position="116"/>
    </location>
</feature>
<feature type="compositionally biased region" description="Basic and acidic residues" evidence="1">
    <location>
        <begin position="147"/>
        <end position="161"/>
    </location>
</feature>
<keyword evidence="3" id="KW-1185">Reference proteome</keyword>
<evidence type="ECO:0000313" key="3">
    <source>
        <dbReference type="Proteomes" id="UP000799778"/>
    </source>
</evidence>
<accession>A0A6A5XNN1</accession>
<name>A0A6A5XNN1_9PLEO</name>
<evidence type="ECO:0000313" key="2">
    <source>
        <dbReference type="EMBL" id="KAF2014848.1"/>
    </source>
</evidence>
<dbReference type="OrthoDB" id="202825at2759"/>
<dbReference type="AlphaFoldDB" id="A0A6A5XNN1"/>
<feature type="compositionally biased region" description="Polar residues" evidence="1">
    <location>
        <begin position="124"/>
        <end position="138"/>
    </location>
</feature>
<feature type="compositionally biased region" description="Low complexity" evidence="1">
    <location>
        <begin position="428"/>
        <end position="444"/>
    </location>
</feature>
<dbReference type="EMBL" id="ML978070">
    <property type="protein sequence ID" value="KAF2014848.1"/>
    <property type="molecule type" value="Genomic_DNA"/>
</dbReference>
<sequence>MVPDVAVGWSSDCSFRLRIALAVAVLETKPDDTTPREYILRLRAHLKVARGNAVGVRRQRFFDCIAYWKDRCEILDARVANLEKRMEVMQDNNRPTGLLSNSSVDGAPSSQTGQVQRKQKVLPRSQSMTSSKGDTTRSFAGPPENMESYHVDGDRPQSPAHDHSFAEILTESVSRLHRLRKQHSEDPETICLQLIHIVRSIGTCQISTPHTRPASSNGNEDMVPEASHIQTVVACSRAFNMVLTAFRKVRSALDKTLLASVVYECLRMYRSLLDQIAEKAKRLGMAEVAGQTGRVGQSGAKPLRDSGSLPNPTSHFLYNLLSSLDKNDTVEREIFEGWLFLVVKRVGDLLFFSTFGAQRARLIETDIVRWESTSRNARNTTQDVKVERLAFQTEVRPLVTLLKRAMALAPLYMNPRSAASTRNVSNQARSAGSRPSVSSTSRTPLYPRVRERLQRTLIHCMFGEGDDNELLDILRKPARPGRYPKDSIPTNTGVEDWFMEEVWKVVGWDLLSREGGEC</sequence>
<reference evidence="2" key="1">
    <citation type="journal article" date="2020" name="Stud. Mycol.">
        <title>101 Dothideomycetes genomes: a test case for predicting lifestyles and emergence of pathogens.</title>
        <authorList>
            <person name="Haridas S."/>
            <person name="Albert R."/>
            <person name="Binder M."/>
            <person name="Bloem J."/>
            <person name="Labutti K."/>
            <person name="Salamov A."/>
            <person name="Andreopoulos B."/>
            <person name="Baker S."/>
            <person name="Barry K."/>
            <person name="Bills G."/>
            <person name="Bluhm B."/>
            <person name="Cannon C."/>
            <person name="Castanera R."/>
            <person name="Culley D."/>
            <person name="Daum C."/>
            <person name="Ezra D."/>
            <person name="Gonzalez J."/>
            <person name="Henrissat B."/>
            <person name="Kuo A."/>
            <person name="Liang C."/>
            <person name="Lipzen A."/>
            <person name="Lutzoni F."/>
            <person name="Magnuson J."/>
            <person name="Mondo S."/>
            <person name="Nolan M."/>
            <person name="Ohm R."/>
            <person name="Pangilinan J."/>
            <person name="Park H.-J."/>
            <person name="Ramirez L."/>
            <person name="Alfaro M."/>
            <person name="Sun H."/>
            <person name="Tritt A."/>
            <person name="Yoshinaga Y."/>
            <person name="Zwiers L.-H."/>
            <person name="Turgeon B."/>
            <person name="Goodwin S."/>
            <person name="Spatafora J."/>
            <person name="Crous P."/>
            <person name="Grigoriev I."/>
        </authorList>
    </citation>
    <scope>NUCLEOTIDE SEQUENCE</scope>
    <source>
        <strain evidence="2">CBS 175.79</strain>
    </source>
</reference>
<proteinExistence type="predicted"/>
<dbReference type="RefSeq" id="XP_033383187.1">
    <property type="nucleotide sequence ID" value="XM_033532140.1"/>
</dbReference>
<protein>
    <submittedName>
        <fullName evidence="2">Uncharacterized protein</fullName>
    </submittedName>
</protein>
<gene>
    <name evidence="2" type="ORF">BU24DRAFT_463592</name>
</gene>
<dbReference type="Proteomes" id="UP000799778">
    <property type="component" value="Unassembled WGS sequence"/>
</dbReference>
<feature type="region of interest" description="Disordered" evidence="1">
    <location>
        <begin position="92"/>
        <end position="161"/>
    </location>
</feature>
<feature type="region of interest" description="Disordered" evidence="1">
    <location>
        <begin position="419"/>
        <end position="445"/>
    </location>
</feature>